<feature type="transmembrane region" description="Helical" evidence="7">
    <location>
        <begin position="138"/>
        <end position="155"/>
    </location>
</feature>
<evidence type="ECO:0000256" key="1">
    <source>
        <dbReference type="ARBA" id="ARBA00004651"/>
    </source>
</evidence>
<comment type="caution">
    <text evidence="8">The sequence shown here is derived from an EMBL/GenBank/DDBJ whole genome shotgun (WGS) entry which is preliminary data.</text>
</comment>
<dbReference type="InterPro" id="IPR004630">
    <property type="entry name" value="UPF0324_YeiH-like"/>
</dbReference>
<dbReference type="NCBIfam" id="TIGR00698">
    <property type="entry name" value="YeiH family putative sulfate export transporter"/>
    <property type="match status" value="1"/>
</dbReference>
<accession>A0ABV6PNM9</accession>
<name>A0ABV6PNM9_9BURK</name>
<dbReference type="Proteomes" id="UP001589834">
    <property type="component" value="Unassembled WGS sequence"/>
</dbReference>
<evidence type="ECO:0000256" key="3">
    <source>
        <dbReference type="ARBA" id="ARBA00022475"/>
    </source>
</evidence>
<keyword evidence="6 7" id="KW-0472">Membrane</keyword>
<evidence type="ECO:0000256" key="5">
    <source>
        <dbReference type="ARBA" id="ARBA00022989"/>
    </source>
</evidence>
<gene>
    <name evidence="8" type="ORF">ACFFGG_02575</name>
</gene>
<keyword evidence="9" id="KW-1185">Reference proteome</keyword>
<keyword evidence="5 7" id="KW-1133">Transmembrane helix</keyword>
<keyword evidence="4 7" id="KW-0812">Transmembrane</keyword>
<dbReference type="PANTHER" id="PTHR30106">
    <property type="entry name" value="INNER MEMBRANE PROTEIN YEIH-RELATED"/>
    <property type="match status" value="1"/>
</dbReference>
<organism evidence="8 9">
    <name type="scientific">Ottowia pentelensis</name>
    <dbReference type="NCBI Taxonomy" id="511108"/>
    <lineage>
        <taxon>Bacteria</taxon>
        <taxon>Pseudomonadati</taxon>
        <taxon>Pseudomonadota</taxon>
        <taxon>Betaproteobacteria</taxon>
        <taxon>Burkholderiales</taxon>
        <taxon>Comamonadaceae</taxon>
        <taxon>Ottowia</taxon>
    </lineage>
</organism>
<keyword evidence="3" id="KW-1003">Cell membrane</keyword>
<dbReference type="InterPro" id="IPR018383">
    <property type="entry name" value="UPF0324_pro"/>
</dbReference>
<proteinExistence type="inferred from homology"/>
<feature type="transmembrane region" description="Helical" evidence="7">
    <location>
        <begin position="239"/>
        <end position="257"/>
    </location>
</feature>
<evidence type="ECO:0000256" key="2">
    <source>
        <dbReference type="ARBA" id="ARBA00007977"/>
    </source>
</evidence>
<comment type="subcellular location">
    <subcellularLocation>
        <location evidence="1">Cell membrane</location>
        <topology evidence="1">Multi-pass membrane protein</topology>
    </subcellularLocation>
</comment>
<feature type="transmembrane region" description="Helical" evidence="7">
    <location>
        <begin position="106"/>
        <end position="126"/>
    </location>
</feature>
<feature type="transmembrane region" description="Helical" evidence="7">
    <location>
        <begin position="310"/>
        <end position="329"/>
    </location>
</feature>
<feature type="transmembrane region" description="Helical" evidence="7">
    <location>
        <begin position="341"/>
        <end position="362"/>
    </location>
</feature>
<reference evidence="8 9" key="1">
    <citation type="submission" date="2024-09" db="EMBL/GenBank/DDBJ databases">
        <authorList>
            <person name="Sun Q."/>
            <person name="Mori K."/>
        </authorList>
    </citation>
    <scope>NUCLEOTIDE SEQUENCE [LARGE SCALE GENOMIC DNA]</scope>
    <source>
        <strain evidence="8 9">NCAIM B.02336</strain>
    </source>
</reference>
<feature type="transmembrane region" description="Helical" evidence="7">
    <location>
        <begin position="45"/>
        <end position="67"/>
    </location>
</feature>
<dbReference type="PANTHER" id="PTHR30106:SF2">
    <property type="entry name" value="UPF0324 INNER MEMBRANE PROTEIN YEIH"/>
    <property type="match status" value="1"/>
</dbReference>
<protein>
    <submittedName>
        <fullName evidence="8">YeiH family protein</fullName>
    </submittedName>
</protein>
<feature type="transmembrane region" description="Helical" evidence="7">
    <location>
        <begin position="278"/>
        <end position="298"/>
    </location>
</feature>
<evidence type="ECO:0000256" key="7">
    <source>
        <dbReference type="SAM" id="Phobius"/>
    </source>
</evidence>
<dbReference type="RefSeq" id="WP_377479454.1">
    <property type="nucleotide sequence ID" value="NZ_JBHLTN010000006.1"/>
</dbReference>
<feature type="transmembrane region" description="Helical" evidence="7">
    <location>
        <begin position="20"/>
        <end position="38"/>
    </location>
</feature>
<dbReference type="Pfam" id="PF03601">
    <property type="entry name" value="Cons_hypoth698"/>
    <property type="match status" value="1"/>
</dbReference>
<evidence type="ECO:0000256" key="4">
    <source>
        <dbReference type="ARBA" id="ARBA00022692"/>
    </source>
</evidence>
<dbReference type="EMBL" id="JBHLTN010000006">
    <property type="protein sequence ID" value="MFC0591431.1"/>
    <property type="molecule type" value="Genomic_DNA"/>
</dbReference>
<evidence type="ECO:0000256" key="6">
    <source>
        <dbReference type="ARBA" id="ARBA00023136"/>
    </source>
</evidence>
<feature type="transmembrane region" description="Helical" evidence="7">
    <location>
        <begin position="167"/>
        <end position="188"/>
    </location>
</feature>
<evidence type="ECO:0000313" key="8">
    <source>
        <dbReference type="EMBL" id="MFC0591431.1"/>
    </source>
</evidence>
<sequence length="363" mass="37081">MSALSSRSVGGDAGDAAGRLLPGLVLSAGLGWLAIRLAEHAWVQAAGLSGLSLAIVLGMLVGNLGYARIAAQAGPGVVFSKQNLLRLGIVLYGLRLTVQDVAQVGVAGVLIDAVVVGGTFTLAVWLGTRWLGLERSTAMLIGAGSSICGAAAVLAAEPVVKGRAEQVTVAVATVVVFGTLATFLYPALYALNQHAGWLAGGEHAFGIYIGSTVHEVAQVVAAGNAIGAQAADTAVIAKMVRVMMLAPFLLMLSAWLVRHPDPARRASGATQGAPRVTVPWFAVGFVAVVAFNSLQWLPQSVTAAATALDNHLLAMAMAALGLTTHVSAIRKAGLRPLQLALVLFGWLVAGGALLNQAVQGWLG</sequence>
<evidence type="ECO:0000313" key="9">
    <source>
        <dbReference type="Proteomes" id="UP001589834"/>
    </source>
</evidence>
<comment type="similarity">
    <text evidence="2">Belongs to the UPF0324 family.</text>
</comment>